<feature type="signal peptide" evidence="4">
    <location>
        <begin position="1"/>
        <end position="27"/>
    </location>
</feature>
<dbReference type="PANTHER" id="PTHR12151:SF25">
    <property type="entry name" value="LINALOOL DEHYDRATASE_ISOMERASE DOMAIN-CONTAINING PROTEIN"/>
    <property type="match status" value="1"/>
</dbReference>
<feature type="binding site" evidence="2">
    <location>
        <position position="80"/>
    </location>
    <ligand>
        <name>Cu cation</name>
        <dbReference type="ChEBI" id="CHEBI:23378"/>
    </ligand>
</feature>
<keyword evidence="6" id="KW-1185">Reference proteome</keyword>
<dbReference type="KEGG" id="lsx:H8B22_13240"/>
<accession>A0A7H0FWK8</accession>
<dbReference type="Pfam" id="PF02630">
    <property type="entry name" value="SCO1-SenC"/>
    <property type="match status" value="1"/>
</dbReference>
<feature type="chain" id="PRO_5028882408" evidence="4">
    <location>
        <begin position="28"/>
        <end position="202"/>
    </location>
</feature>
<dbReference type="PANTHER" id="PTHR12151">
    <property type="entry name" value="ELECTRON TRANSPORT PROTIN SCO1/SENC FAMILY MEMBER"/>
    <property type="match status" value="1"/>
</dbReference>
<dbReference type="EMBL" id="CP060820">
    <property type="protein sequence ID" value="QNP40424.1"/>
    <property type="molecule type" value="Genomic_DNA"/>
</dbReference>
<keyword evidence="2" id="KW-0479">Metal-binding</keyword>
<keyword evidence="2" id="KW-0186">Copper</keyword>
<feature type="binding site" evidence="2">
    <location>
        <position position="164"/>
    </location>
    <ligand>
        <name>Cu cation</name>
        <dbReference type="ChEBI" id="CHEBI:23378"/>
    </ligand>
</feature>
<reference evidence="5 6" key="1">
    <citation type="submission" date="2020-08" db="EMBL/GenBank/DDBJ databases">
        <title>Lysobacter sp. II4 sp. nov., isolated from soil.</title>
        <authorList>
            <person name="Woo C.Y."/>
            <person name="Kim J."/>
        </authorList>
    </citation>
    <scope>NUCLEOTIDE SEQUENCE [LARGE SCALE GENOMIC DNA]</scope>
    <source>
        <strain evidence="5 6">II4</strain>
    </source>
</reference>
<comment type="similarity">
    <text evidence="1">Belongs to the SCO1/2 family.</text>
</comment>
<name>A0A7H0FWK8_9GAMM</name>
<dbReference type="SUPFAM" id="SSF52833">
    <property type="entry name" value="Thioredoxin-like"/>
    <property type="match status" value="1"/>
</dbReference>
<proteinExistence type="inferred from homology"/>
<dbReference type="CDD" id="cd02968">
    <property type="entry name" value="SCO"/>
    <property type="match status" value="1"/>
</dbReference>
<dbReference type="GO" id="GO:0046872">
    <property type="term" value="F:metal ion binding"/>
    <property type="evidence" value="ECO:0007669"/>
    <property type="project" value="UniProtKB-KW"/>
</dbReference>
<feature type="disulfide bond" description="Redox-active" evidence="3">
    <location>
        <begin position="76"/>
        <end position="80"/>
    </location>
</feature>
<keyword evidence="3" id="KW-1015">Disulfide bond</keyword>
<evidence type="ECO:0000256" key="3">
    <source>
        <dbReference type="PIRSR" id="PIRSR603782-2"/>
    </source>
</evidence>
<organism evidence="5 6">
    <name type="scientific">Agrilutibacter terrestris</name>
    <dbReference type="NCBI Taxonomy" id="2865112"/>
    <lineage>
        <taxon>Bacteria</taxon>
        <taxon>Pseudomonadati</taxon>
        <taxon>Pseudomonadota</taxon>
        <taxon>Gammaproteobacteria</taxon>
        <taxon>Lysobacterales</taxon>
        <taxon>Lysobacteraceae</taxon>
        <taxon>Agrilutibacter</taxon>
    </lineage>
</organism>
<dbReference type="Gene3D" id="3.40.30.10">
    <property type="entry name" value="Glutaredoxin"/>
    <property type="match status" value="1"/>
</dbReference>
<evidence type="ECO:0000256" key="1">
    <source>
        <dbReference type="ARBA" id="ARBA00010996"/>
    </source>
</evidence>
<dbReference type="AlphaFoldDB" id="A0A7H0FWK8"/>
<dbReference type="InterPro" id="IPR036249">
    <property type="entry name" value="Thioredoxin-like_sf"/>
</dbReference>
<dbReference type="InterPro" id="IPR003782">
    <property type="entry name" value="SCO1/SenC"/>
</dbReference>
<evidence type="ECO:0000313" key="6">
    <source>
        <dbReference type="Proteomes" id="UP000516018"/>
    </source>
</evidence>
<protein>
    <submittedName>
        <fullName evidence="5">SCO family protein</fullName>
    </submittedName>
</protein>
<dbReference type="Proteomes" id="UP000516018">
    <property type="component" value="Chromosome"/>
</dbReference>
<keyword evidence="4" id="KW-0732">Signal</keyword>
<evidence type="ECO:0000256" key="2">
    <source>
        <dbReference type="PIRSR" id="PIRSR603782-1"/>
    </source>
</evidence>
<dbReference type="RefSeq" id="WP_187711865.1">
    <property type="nucleotide sequence ID" value="NZ_CP060820.1"/>
</dbReference>
<gene>
    <name evidence="5" type="ORF">H8B22_13240</name>
</gene>
<evidence type="ECO:0000256" key="4">
    <source>
        <dbReference type="SAM" id="SignalP"/>
    </source>
</evidence>
<evidence type="ECO:0000313" key="5">
    <source>
        <dbReference type="EMBL" id="QNP40424.1"/>
    </source>
</evidence>
<sequence length="202" mass="22075">MKKSFRALLFAVLAGLAFTLLSAAALAADSAPKPAPLPRDSVYQLPLRLTDQSAQVWDWRTRRGRPQLVSMFYTSCQYICPLIVDSGKAIDHNLTPAQRARLRVLLISMDPAHDTPAALQSIVDKRRLDPQRWTLAAPPAADVRAVAGVLGIRYRALADGNFNHTSALVLLDADGRILARTEQVGSRPDPEFLAAVRKATTP</sequence>
<feature type="binding site" evidence="2">
    <location>
        <position position="76"/>
    </location>
    <ligand>
        <name>Cu cation</name>
        <dbReference type="ChEBI" id="CHEBI:23378"/>
    </ligand>
</feature>